<name>A0AAN9TNF6_9HEMI</name>
<evidence type="ECO:0000313" key="3">
    <source>
        <dbReference type="Proteomes" id="UP001367676"/>
    </source>
</evidence>
<dbReference type="EMBL" id="JBBCAQ010000010">
    <property type="protein sequence ID" value="KAK7601942.1"/>
    <property type="molecule type" value="Genomic_DNA"/>
</dbReference>
<reference evidence="2 3" key="1">
    <citation type="submission" date="2024-03" db="EMBL/GenBank/DDBJ databases">
        <title>Adaptation during the transition from Ophiocordyceps entomopathogen to insect associate is accompanied by gene loss and intensified selection.</title>
        <authorList>
            <person name="Ward C.M."/>
            <person name="Onetto C.A."/>
            <person name="Borneman A.R."/>
        </authorList>
    </citation>
    <scope>NUCLEOTIDE SEQUENCE [LARGE SCALE GENOMIC DNA]</scope>
    <source>
        <strain evidence="2">AWRI1</strain>
        <tissue evidence="2">Single Adult Female</tissue>
    </source>
</reference>
<dbReference type="AlphaFoldDB" id="A0AAN9TNF6"/>
<feature type="region of interest" description="Disordered" evidence="1">
    <location>
        <begin position="29"/>
        <end position="52"/>
    </location>
</feature>
<dbReference type="Proteomes" id="UP001367676">
    <property type="component" value="Unassembled WGS sequence"/>
</dbReference>
<organism evidence="2 3">
    <name type="scientific">Parthenolecanium corni</name>
    <dbReference type="NCBI Taxonomy" id="536013"/>
    <lineage>
        <taxon>Eukaryota</taxon>
        <taxon>Metazoa</taxon>
        <taxon>Ecdysozoa</taxon>
        <taxon>Arthropoda</taxon>
        <taxon>Hexapoda</taxon>
        <taxon>Insecta</taxon>
        <taxon>Pterygota</taxon>
        <taxon>Neoptera</taxon>
        <taxon>Paraneoptera</taxon>
        <taxon>Hemiptera</taxon>
        <taxon>Sternorrhyncha</taxon>
        <taxon>Coccoidea</taxon>
        <taxon>Coccidae</taxon>
        <taxon>Parthenolecanium</taxon>
    </lineage>
</organism>
<evidence type="ECO:0000256" key="1">
    <source>
        <dbReference type="SAM" id="MobiDB-lite"/>
    </source>
</evidence>
<accession>A0AAN9TNF6</accession>
<sequence>MASSSASNISTVAEEFEKLEMEVAEVLSTEPSGEVLRMDTTEPSTPKTPSTELVVSEVQNVIQKQSILIPPRKDDPNRVFKRKKVEIVNPPPPNPPTSFEDRQARQRNSLHNFYRRRRFSQDLRMFRGLGETFLHLLDQGRAPPPSRADKYQKSAKISHHYASYIYEKDGEKLEGDKSYYNGTESAAALAAASASPIVDDALLHTIGLRRIQNISKNIHIDDINHLMPITTILHTVNGTEQRANGTSRGGRAYADTAPANSLGSNSGKTHSKGVNLAELLKRTELKTVPSAEGRRNRERSTTTEANAMQFAQLENYKHHINVKNLQDLLKYVTCRKAADCGGGDLWQSTTVNGLQSTTFGMDADLAESVETRHRADGDARIVDDDQRLQAIRDFSSSDFSDDPQLLRSTDALPSKSSAPVFIVPYDTDQQSKMNIFEQFHDYRVSNPMDINDLEPLTSTEHRFFHRFSNRMYNTNRDVLETPRMYTGGLDPYLKPPTPPPTALSFTPSYTTAIFQGFEDGNNSQEELKAEATAVQPTTQIKPISLMVEIFPATDYELPGTETDYRYDFYSLNK</sequence>
<proteinExistence type="predicted"/>
<evidence type="ECO:0000313" key="2">
    <source>
        <dbReference type="EMBL" id="KAK7601942.1"/>
    </source>
</evidence>
<feature type="compositionally biased region" description="Low complexity" evidence="1">
    <location>
        <begin position="41"/>
        <end position="52"/>
    </location>
</feature>
<keyword evidence="3" id="KW-1185">Reference proteome</keyword>
<comment type="caution">
    <text evidence="2">The sequence shown here is derived from an EMBL/GenBank/DDBJ whole genome shotgun (WGS) entry which is preliminary data.</text>
</comment>
<protein>
    <submittedName>
        <fullName evidence="2">Uncharacterized protein</fullName>
    </submittedName>
</protein>
<gene>
    <name evidence="2" type="ORF">V9T40_009383</name>
</gene>